<accession>A0ABX8YPK5</accession>
<reference evidence="2 3" key="1">
    <citation type="journal article" date="2022" name="Int. J. Syst. Evol. Microbiol.">
        <title>Pseudomonas germanica sp. nov., isolated from Iris germanica rhizomes.</title>
        <authorList>
            <person name="Atanasov K.E."/>
            <person name="Galbis D.M."/>
            <person name="Gallego J."/>
            <person name="Serpico A."/>
            <person name="Bosch M."/>
            <person name="Altabella T."/>
            <person name="Ferrer A."/>
        </authorList>
    </citation>
    <scope>NUCLEOTIDE SEQUENCE [LARGE SCALE GENOMIC DNA]</scope>
    <source>
        <strain evidence="2 3">FIT28</strain>
    </source>
</reference>
<name>A0ABX8YPK5_9PSED</name>
<keyword evidence="1" id="KW-0732">Signal</keyword>
<organism evidence="2 3">
    <name type="scientific">Pseudomonas germanica</name>
    <dbReference type="NCBI Taxonomy" id="2815720"/>
    <lineage>
        <taxon>Bacteria</taxon>
        <taxon>Pseudomonadati</taxon>
        <taxon>Pseudomonadota</taxon>
        <taxon>Gammaproteobacteria</taxon>
        <taxon>Pseudomonadales</taxon>
        <taxon>Pseudomonadaceae</taxon>
        <taxon>Pseudomonas</taxon>
    </lineage>
</organism>
<protein>
    <submittedName>
        <fullName evidence="2">Uncharacterized protein</fullName>
    </submittedName>
</protein>
<evidence type="ECO:0000256" key="1">
    <source>
        <dbReference type="SAM" id="SignalP"/>
    </source>
</evidence>
<feature type="signal peptide" evidence="1">
    <location>
        <begin position="1"/>
        <end position="22"/>
    </location>
</feature>
<dbReference type="EMBL" id="CP071586">
    <property type="protein sequence ID" value="QYY81929.1"/>
    <property type="molecule type" value="Genomic_DNA"/>
</dbReference>
<keyword evidence="3" id="KW-1185">Reference proteome</keyword>
<evidence type="ECO:0000313" key="2">
    <source>
        <dbReference type="EMBL" id="QYY81929.1"/>
    </source>
</evidence>
<evidence type="ECO:0000313" key="3">
    <source>
        <dbReference type="Proteomes" id="UP000824588"/>
    </source>
</evidence>
<proteinExistence type="predicted"/>
<dbReference type="RefSeq" id="WP_220557181.1">
    <property type="nucleotide sequence ID" value="NZ_CP071586.1"/>
</dbReference>
<gene>
    <name evidence="2" type="ORF">J0G10_00300</name>
</gene>
<dbReference type="Proteomes" id="UP000824588">
    <property type="component" value="Chromosome"/>
</dbReference>
<sequence>MKKTFGFYLALVVCLASSTAVSADKEQADGVVNVGNEPNDSISASGIAVVNVRQGSCKYSLDISKDQYIKFNTPDVVFLESKSPPKDQDWPHLEQAEMAVGYDWSFKKDSNLGAKWFGMMCDGVDNFDLKQTGEDSGSEDVSPELQDVRQANALKCPATLSDERWLPNKSAGNSEDYIFQELRGSGWSGFIFGFKDKTGKKIARVSFCILEGENMLVGAAENYPDTLTLDAETFQGIRDVLSSLRFSK</sequence>
<feature type="chain" id="PRO_5045502459" evidence="1">
    <location>
        <begin position="23"/>
        <end position="248"/>
    </location>
</feature>